<reference evidence="2" key="1">
    <citation type="submission" date="2019-08" db="EMBL/GenBank/DDBJ databases">
        <authorList>
            <person name="Kucharzyk K."/>
            <person name="Murdoch R.W."/>
            <person name="Higgins S."/>
            <person name="Loffler F."/>
        </authorList>
    </citation>
    <scope>NUCLEOTIDE SEQUENCE</scope>
</reference>
<comment type="caution">
    <text evidence="2">The sequence shown here is derived from an EMBL/GenBank/DDBJ whole genome shotgun (WGS) entry which is preliminary data.</text>
</comment>
<accession>A0A645HWB2</accession>
<proteinExistence type="predicted"/>
<feature type="region of interest" description="Disordered" evidence="1">
    <location>
        <begin position="120"/>
        <end position="140"/>
    </location>
</feature>
<protein>
    <submittedName>
        <fullName evidence="2">Uncharacterized protein</fullName>
    </submittedName>
</protein>
<evidence type="ECO:0000313" key="2">
    <source>
        <dbReference type="EMBL" id="MPN43150.1"/>
    </source>
</evidence>
<dbReference type="EMBL" id="VSSQ01101364">
    <property type="protein sequence ID" value="MPN43150.1"/>
    <property type="molecule type" value="Genomic_DNA"/>
</dbReference>
<feature type="region of interest" description="Disordered" evidence="1">
    <location>
        <begin position="1"/>
        <end position="22"/>
    </location>
</feature>
<gene>
    <name evidence="2" type="ORF">SDC9_190709</name>
</gene>
<organism evidence="2">
    <name type="scientific">bioreactor metagenome</name>
    <dbReference type="NCBI Taxonomy" id="1076179"/>
    <lineage>
        <taxon>unclassified sequences</taxon>
        <taxon>metagenomes</taxon>
        <taxon>ecological metagenomes</taxon>
    </lineage>
</organism>
<name>A0A645HWB2_9ZZZZ</name>
<feature type="compositionally biased region" description="Polar residues" evidence="1">
    <location>
        <begin position="1"/>
        <end position="10"/>
    </location>
</feature>
<sequence length="140" mass="15279">MPLETRTPTRSRLIPVSRMSSGSPAQAKASMVATMAYWQNKSSRLASLKFKYLVTSKFLISPAILVRYSETSNLVTGPMPQRPATMASQNSGTVLPTHDSAPNPVTTTRLSFIIISFPSTQKEPPQPKKIISGSIGPFRQ</sequence>
<evidence type="ECO:0000256" key="1">
    <source>
        <dbReference type="SAM" id="MobiDB-lite"/>
    </source>
</evidence>
<dbReference type="AlphaFoldDB" id="A0A645HWB2"/>